<reference evidence="4" key="1">
    <citation type="journal article" date="2010" name="Harmful Algae">
        <title>Mitochondrial genomes from two red tide forming raphidophycean algae Heterosigma akashiwo and Chattonella marina var. marina.</title>
        <authorList>
            <person name="Masuda I."/>
            <person name="Kamikawa R."/>
            <person name="Ueda M."/>
            <person name="Oyama K."/>
            <person name="Yoshimatsu S."/>
            <person name="Inagaki Y."/>
            <person name="Sako Y."/>
        </authorList>
    </citation>
    <scope>NUCLEOTIDE SEQUENCE</scope>
    <source>
        <strain evidence="4">KA11-m-1</strain>
    </source>
</reference>
<dbReference type="InterPro" id="IPR000630">
    <property type="entry name" value="Ribosomal_uS8"/>
</dbReference>
<dbReference type="AlphaFoldDB" id="D2Z1Z3"/>
<dbReference type="GO" id="GO:0006412">
    <property type="term" value="P:translation"/>
    <property type="evidence" value="ECO:0007669"/>
    <property type="project" value="InterPro"/>
</dbReference>
<sequence length="130" mass="15367">MVVINNPIYDMLTRIRNGQLAKKKFILQPKNRFCLRLLNIIYKEGYIKHYSFENEKTLKIWLKYYNNQPVIKKISFFSTNHKKPTYISLKNLWKLDSSLRLIIASTTKGFLSGKNIRKKKVGGKLICIIE</sequence>
<geneLocation type="mitochondrion" evidence="4"/>
<dbReference type="GO" id="GO:0003735">
    <property type="term" value="F:structural constituent of ribosome"/>
    <property type="evidence" value="ECO:0007669"/>
    <property type="project" value="InterPro"/>
</dbReference>
<dbReference type="GeneID" id="8774812"/>
<dbReference type="SUPFAM" id="SSF56047">
    <property type="entry name" value="Ribosomal protein S8"/>
    <property type="match status" value="1"/>
</dbReference>
<dbReference type="RefSeq" id="YP_003434210.1">
    <property type="nucleotide sequence ID" value="NC_013837.1"/>
</dbReference>
<dbReference type="GO" id="GO:0005840">
    <property type="term" value="C:ribosome"/>
    <property type="evidence" value="ECO:0007669"/>
    <property type="project" value="UniProtKB-KW"/>
</dbReference>
<dbReference type="InterPro" id="IPR035987">
    <property type="entry name" value="Ribosomal_uS8_sf"/>
</dbReference>
<dbReference type="Pfam" id="PF00410">
    <property type="entry name" value="Ribosomal_S8"/>
    <property type="match status" value="1"/>
</dbReference>
<dbReference type="Gene3D" id="3.30.1490.10">
    <property type="match status" value="1"/>
</dbReference>
<gene>
    <name evidence="4" type="primary">rps8</name>
</gene>
<dbReference type="GO" id="GO:1990904">
    <property type="term" value="C:ribonucleoprotein complex"/>
    <property type="evidence" value="ECO:0007669"/>
    <property type="project" value="UniProtKB-KW"/>
</dbReference>
<evidence type="ECO:0000256" key="1">
    <source>
        <dbReference type="ARBA" id="ARBA00006471"/>
    </source>
</evidence>
<keyword evidence="4" id="KW-0496">Mitochondrion</keyword>
<dbReference type="Gene3D" id="3.30.1370.30">
    <property type="match status" value="1"/>
</dbReference>
<keyword evidence="3" id="KW-0687">Ribonucleoprotein</keyword>
<organism evidence="4">
    <name type="scientific">Chattonella marina</name>
    <dbReference type="NCBI Taxonomy" id="90936"/>
    <lineage>
        <taxon>Eukaryota</taxon>
        <taxon>Sar</taxon>
        <taxon>Stramenopiles</taxon>
        <taxon>Ochrophyta</taxon>
        <taxon>Raphidophyceae</taxon>
        <taxon>Chattonellales</taxon>
        <taxon>Chattonellaceae</taxon>
        <taxon>Chattonella</taxon>
    </lineage>
</organism>
<comment type="similarity">
    <text evidence="1">Belongs to the universal ribosomal protein uS8 family.</text>
</comment>
<protein>
    <submittedName>
        <fullName evidence="4">Ribosomal protein S8</fullName>
    </submittedName>
</protein>
<dbReference type="EMBL" id="AB546636">
    <property type="protein sequence ID" value="BAI70557.1"/>
    <property type="molecule type" value="Genomic_DNA"/>
</dbReference>
<accession>D2Z1Z3</accession>
<evidence type="ECO:0000256" key="2">
    <source>
        <dbReference type="ARBA" id="ARBA00022980"/>
    </source>
</evidence>
<keyword evidence="2 4" id="KW-0689">Ribosomal protein</keyword>
<name>D2Z1Z3_9STRA</name>
<evidence type="ECO:0000256" key="3">
    <source>
        <dbReference type="ARBA" id="ARBA00023274"/>
    </source>
</evidence>
<proteinExistence type="inferred from homology"/>
<evidence type="ECO:0000313" key="4">
    <source>
        <dbReference type="EMBL" id="BAI70557.1"/>
    </source>
</evidence>